<dbReference type="Pfam" id="PF02015">
    <property type="entry name" value="Glyco_hydro_45"/>
    <property type="match status" value="1"/>
</dbReference>
<evidence type="ECO:0000313" key="14">
    <source>
        <dbReference type="Proteomes" id="UP000078559"/>
    </source>
</evidence>
<feature type="domain" description="CBM1" evidence="12">
    <location>
        <begin position="311"/>
        <end position="347"/>
    </location>
</feature>
<keyword evidence="5" id="KW-0378">Hydrolase</keyword>
<gene>
    <name evidence="13" type="ORF">VM1G_07561</name>
</gene>
<feature type="signal peptide" evidence="11">
    <location>
        <begin position="1"/>
        <end position="21"/>
    </location>
</feature>
<dbReference type="InterPro" id="IPR000334">
    <property type="entry name" value="Glyco_hydro_45"/>
</dbReference>
<proteinExistence type="inferred from homology"/>
<keyword evidence="4 11" id="KW-0732">Signal</keyword>
<reference evidence="13" key="1">
    <citation type="submission" date="2014-12" db="EMBL/GenBank/DDBJ databases">
        <title>Genome Sequence of Valsa Canker Pathogens Uncovers a Specific Adaption of Colonization on Woody Bark.</title>
        <authorList>
            <person name="Yin Z."/>
            <person name="Liu H."/>
            <person name="Gao X."/>
            <person name="Li Z."/>
            <person name="Song N."/>
            <person name="Ke X."/>
            <person name="Dai Q."/>
            <person name="Wu Y."/>
            <person name="Sun Y."/>
            <person name="Xu J.-R."/>
            <person name="Kang Z.K."/>
            <person name="Wang L."/>
            <person name="Huang L."/>
        </authorList>
    </citation>
    <scope>NUCLEOTIDE SEQUENCE [LARGE SCALE GENOMIC DNA]</scope>
    <source>
        <strain evidence="13">03-8</strain>
    </source>
</reference>
<evidence type="ECO:0000256" key="9">
    <source>
        <dbReference type="ARBA" id="ARBA00023326"/>
    </source>
</evidence>
<protein>
    <recommendedName>
        <fullName evidence="3">cellulase</fullName>
        <ecNumber evidence="3">3.2.1.4</ecNumber>
    </recommendedName>
</protein>
<comment type="similarity">
    <text evidence="2">Belongs to the glycosyl hydrolase 45 (cellulase K) family.</text>
</comment>
<dbReference type="GO" id="GO:0030248">
    <property type="term" value="F:cellulose binding"/>
    <property type="evidence" value="ECO:0007669"/>
    <property type="project" value="InterPro"/>
</dbReference>
<keyword evidence="7" id="KW-0119">Carbohydrate metabolism</keyword>
<dbReference type="PROSITE" id="PS51164">
    <property type="entry name" value="CBM1_2"/>
    <property type="match status" value="2"/>
</dbReference>
<keyword evidence="8" id="KW-0326">Glycosidase</keyword>
<dbReference type="InterPro" id="IPR052288">
    <property type="entry name" value="GH45_Enzymes"/>
</dbReference>
<dbReference type="OrthoDB" id="10035502at2759"/>
<dbReference type="InterPro" id="IPR036908">
    <property type="entry name" value="RlpA-like_sf"/>
</dbReference>
<keyword evidence="9" id="KW-0624">Polysaccharide degradation</keyword>
<dbReference type="SMR" id="A0A194W888"/>
<dbReference type="PANTHER" id="PTHR39730">
    <property type="entry name" value="ENDOGLUCANASE 1"/>
    <property type="match status" value="1"/>
</dbReference>
<dbReference type="SUPFAM" id="SSF57180">
    <property type="entry name" value="Cellulose-binding domain"/>
    <property type="match status" value="2"/>
</dbReference>
<evidence type="ECO:0000256" key="8">
    <source>
        <dbReference type="ARBA" id="ARBA00023295"/>
    </source>
</evidence>
<evidence type="ECO:0000256" key="5">
    <source>
        <dbReference type="ARBA" id="ARBA00022801"/>
    </source>
</evidence>
<dbReference type="EC" id="3.2.1.4" evidence="3"/>
<sequence>MVSHWFLRLAAAISLPATTLAASGKGVTSRYWDCCKASCSWPGKAGVNQPVVSCDKDNVPTTDQNAENGCDSRSADAAFTCTDNAPWSVDKGLSFGFAATVIAGGNESDWCCACYQLEFTSGPVVGKTMIVQSTNTGIDLGSNQFDILIPGGGVGTFQNGCTKQFGQPFPGQPDGGVSSRATCGELPTQSLRNGCYWRFDWFKGANNPNVNFTQVRCPSQLTSRSGCKRDDDSTFPHFTTIISSHTSTKTTTNTRSTSTSRTASRSRTTSRSTSIRTTKTTSARTTGHTTTRTTSSARGKSTLSSSSSSSDVVPVCRQCGGQGWTGPTVCAAGSTCEEQDSYYSQCLPKGFPPPIAGIYERCGGEGWTGPTECISGTTCLVQNQYYSLCLPPDDEVEW</sequence>
<evidence type="ECO:0000256" key="1">
    <source>
        <dbReference type="ARBA" id="ARBA00000966"/>
    </source>
</evidence>
<comment type="catalytic activity">
    <reaction evidence="1">
        <text>Endohydrolysis of (1-&gt;4)-beta-D-glucosidic linkages in cellulose, lichenin and cereal beta-D-glucans.</text>
        <dbReference type="EC" id="3.2.1.4"/>
    </reaction>
</comment>
<accession>A0A194W888</accession>
<dbReference type="AlphaFoldDB" id="A0A194W888"/>
<feature type="region of interest" description="Disordered" evidence="10">
    <location>
        <begin position="245"/>
        <end position="309"/>
    </location>
</feature>
<feature type="chain" id="PRO_5008267280" description="cellulase" evidence="11">
    <location>
        <begin position="22"/>
        <end position="398"/>
    </location>
</feature>
<organism evidence="13 14">
    <name type="scientific">Cytospora mali</name>
    <name type="common">Apple Valsa canker fungus</name>
    <name type="synonym">Valsa mali</name>
    <dbReference type="NCBI Taxonomy" id="578113"/>
    <lineage>
        <taxon>Eukaryota</taxon>
        <taxon>Fungi</taxon>
        <taxon>Dikarya</taxon>
        <taxon>Ascomycota</taxon>
        <taxon>Pezizomycotina</taxon>
        <taxon>Sordariomycetes</taxon>
        <taxon>Sordariomycetidae</taxon>
        <taxon>Diaporthales</taxon>
        <taxon>Cytosporaceae</taxon>
        <taxon>Cytospora</taxon>
    </lineage>
</organism>
<dbReference type="Gene3D" id="2.40.40.10">
    <property type="entry name" value="RlpA-like domain"/>
    <property type="match status" value="1"/>
</dbReference>
<evidence type="ECO:0000313" key="13">
    <source>
        <dbReference type="EMBL" id="KUI72492.1"/>
    </source>
</evidence>
<evidence type="ECO:0000256" key="10">
    <source>
        <dbReference type="SAM" id="MobiDB-lite"/>
    </source>
</evidence>
<dbReference type="InterPro" id="IPR035971">
    <property type="entry name" value="CBD_sf"/>
</dbReference>
<evidence type="ECO:0000256" key="2">
    <source>
        <dbReference type="ARBA" id="ARBA00007793"/>
    </source>
</evidence>
<dbReference type="EMBL" id="CM003105">
    <property type="protein sequence ID" value="KUI72492.1"/>
    <property type="molecule type" value="Genomic_DNA"/>
</dbReference>
<name>A0A194W888_CYTMA</name>
<dbReference type="GO" id="GO:0005576">
    <property type="term" value="C:extracellular region"/>
    <property type="evidence" value="ECO:0007669"/>
    <property type="project" value="InterPro"/>
</dbReference>
<dbReference type="InterPro" id="IPR000254">
    <property type="entry name" value="CBD"/>
</dbReference>
<keyword evidence="6" id="KW-0136">Cellulose degradation</keyword>
<dbReference type="SMART" id="SM00236">
    <property type="entry name" value="fCBD"/>
    <property type="match status" value="2"/>
</dbReference>
<dbReference type="GO" id="GO:0030245">
    <property type="term" value="P:cellulose catabolic process"/>
    <property type="evidence" value="ECO:0007669"/>
    <property type="project" value="UniProtKB-KW"/>
</dbReference>
<dbReference type="Proteomes" id="UP000078559">
    <property type="component" value="Chromosome 8"/>
</dbReference>
<evidence type="ECO:0000256" key="7">
    <source>
        <dbReference type="ARBA" id="ARBA00023277"/>
    </source>
</evidence>
<dbReference type="GO" id="GO:0008810">
    <property type="term" value="F:cellulase activity"/>
    <property type="evidence" value="ECO:0007669"/>
    <property type="project" value="UniProtKB-EC"/>
</dbReference>
<evidence type="ECO:0000256" key="4">
    <source>
        <dbReference type="ARBA" id="ARBA00022729"/>
    </source>
</evidence>
<dbReference type="PANTHER" id="PTHR39730:SF1">
    <property type="entry name" value="ENDOGLUCANASE 1"/>
    <property type="match status" value="1"/>
</dbReference>
<dbReference type="SUPFAM" id="SSF50685">
    <property type="entry name" value="Barwin-like endoglucanases"/>
    <property type="match status" value="1"/>
</dbReference>
<keyword evidence="14" id="KW-1185">Reference proteome</keyword>
<evidence type="ECO:0000259" key="12">
    <source>
        <dbReference type="PROSITE" id="PS51164"/>
    </source>
</evidence>
<evidence type="ECO:0000256" key="11">
    <source>
        <dbReference type="SAM" id="SignalP"/>
    </source>
</evidence>
<dbReference type="Pfam" id="PF00734">
    <property type="entry name" value="CBM_1"/>
    <property type="match status" value="2"/>
</dbReference>
<evidence type="ECO:0000256" key="3">
    <source>
        <dbReference type="ARBA" id="ARBA00012601"/>
    </source>
</evidence>
<evidence type="ECO:0000256" key="6">
    <source>
        <dbReference type="ARBA" id="ARBA00023001"/>
    </source>
</evidence>
<feature type="domain" description="CBM1" evidence="12">
    <location>
        <begin position="354"/>
        <end position="390"/>
    </location>
</feature>